<evidence type="ECO:0000313" key="3">
    <source>
        <dbReference type="Proteomes" id="UP000029629"/>
    </source>
</evidence>
<dbReference type="RefSeq" id="WP_036557308.1">
    <property type="nucleotide sequence ID" value="NZ_JRNI01000006.1"/>
</dbReference>
<dbReference type="Pfam" id="PF01497">
    <property type="entry name" value="Peripla_BP_2"/>
    <property type="match status" value="1"/>
</dbReference>
<sequence>MQIKQWFCLITLSLNLLFLTTKAWALEQSPPRLISLAPHLTEMVYDLELQQQLVAVDAYSNYPAAAKKLPRIGSGLEPNQELLLRYGADILLSYSSSVSIEKIARKLGMRLWISQPQSVPALFADWRQLLALAQTDPQKAALIEDKIQQVEMAWHEMTATYASRQGKSVFFLIAEQPLYSISDQSFLSAALKGCQAENIFADIKQSSFIVDPEALLIKQPEFIIHGYRSDQANDKQRAQAAVLARLQKLGLTVQAEQLISVDVDILHRPSLRFIHTLPGICAALHKATH</sequence>
<evidence type="ECO:0000259" key="1">
    <source>
        <dbReference type="PROSITE" id="PS50983"/>
    </source>
</evidence>
<dbReference type="eggNOG" id="COG0614">
    <property type="taxonomic scope" value="Bacteria"/>
</dbReference>
<dbReference type="EMBL" id="JRNI01000006">
    <property type="protein sequence ID" value="KGF32129.1"/>
    <property type="molecule type" value="Genomic_DNA"/>
</dbReference>
<organism evidence="2 3">
    <name type="scientific">Oligella urethralis DNF00040</name>
    <dbReference type="NCBI Taxonomy" id="1401065"/>
    <lineage>
        <taxon>Bacteria</taxon>
        <taxon>Pseudomonadati</taxon>
        <taxon>Pseudomonadota</taxon>
        <taxon>Betaproteobacteria</taxon>
        <taxon>Burkholderiales</taxon>
        <taxon>Alcaligenaceae</taxon>
        <taxon>Oligella</taxon>
    </lineage>
</organism>
<proteinExistence type="predicted"/>
<feature type="domain" description="Fe/B12 periplasmic-binding" evidence="1">
    <location>
        <begin position="32"/>
        <end position="288"/>
    </location>
</feature>
<dbReference type="InterPro" id="IPR002491">
    <property type="entry name" value="ABC_transptr_periplasmic_BD"/>
</dbReference>
<name>A0A096BG54_9BURK</name>
<dbReference type="Proteomes" id="UP000029629">
    <property type="component" value="Unassembled WGS sequence"/>
</dbReference>
<accession>A0A096BG54</accession>
<dbReference type="PROSITE" id="PS50983">
    <property type="entry name" value="FE_B12_PBP"/>
    <property type="match status" value="1"/>
</dbReference>
<dbReference type="PANTHER" id="PTHR30535:SF34">
    <property type="entry name" value="MOLYBDATE-BINDING PROTEIN MOLA"/>
    <property type="match status" value="1"/>
</dbReference>
<gene>
    <name evidence="2" type="ORF">HMPREF2130_01285</name>
</gene>
<comment type="caution">
    <text evidence="2">The sequence shown here is derived from an EMBL/GenBank/DDBJ whole genome shotgun (WGS) entry which is preliminary data.</text>
</comment>
<protein>
    <recommendedName>
        <fullName evidence="1">Fe/B12 periplasmic-binding domain-containing protein</fullName>
    </recommendedName>
</protein>
<keyword evidence="3" id="KW-1185">Reference proteome</keyword>
<evidence type="ECO:0000313" key="2">
    <source>
        <dbReference type="EMBL" id="KGF32129.1"/>
    </source>
</evidence>
<dbReference type="SUPFAM" id="SSF53807">
    <property type="entry name" value="Helical backbone' metal receptor"/>
    <property type="match status" value="1"/>
</dbReference>
<dbReference type="PANTHER" id="PTHR30535">
    <property type="entry name" value="VITAMIN B12-BINDING PROTEIN"/>
    <property type="match status" value="1"/>
</dbReference>
<dbReference type="InterPro" id="IPR050902">
    <property type="entry name" value="ABC_Transporter_SBP"/>
</dbReference>
<reference evidence="2 3" key="1">
    <citation type="submission" date="2014-07" db="EMBL/GenBank/DDBJ databases">
        <authorList>
            <person name="McCorrison J."/>
            <person name="Sanka R."/>
            <person name="Torralba M."/>
            <person name="Gillis M."/>
            <person name="Haft D.H."/>
            <person name="Methe B."/>
            <person name="Sutton G."/>
            <person name="Nelson K.E."/>
        </authorList>
    </citation>
    <scope>NUCLEOTIDE SEQUENCE [LARGE SCALE GENOMIC DNA]</scope>
    <source>
        <strain evidence="2 3">DNF00040</strain>
    </source>
</reference>
<dbReference type="Gene3D" id="3.40.50.1980">
    <property type="entry name" value="Nitrogenase molybdenum iron protein domain"/>
    <property type="match status" value="2"/>
</dbReference>
<dbReference type="OrthoDB" id="6495095at2"/>
<dbReference type="AlphaFoldDB" id="A0A096BG54"/>